<dbReference type="SMART" id="SM01004">
    <property type="entry name" value="ALAD"/>
    <property type="match status" value="1"/>
</dbReference>
<feature type="binding site" evidence="11">
    <location>
        <position position="118"/>
    </location>
    <ligand>
        <name>Zn(2+)</name>
        <dbReference type="ChEBI" id="CHEBI:29105"/>
        <note>catalytic</note>
    </ligand>
</feature>
<keyword evidence="5" id="KW-0350">Heme biosynthesis</keyword>
<keyword evidence="12" id="KW-0460">Magnesium</keyword>
<dbReference type="EC" id="4.2.1.24" evidence="3 13"/>
<dbReference type="KEGG" id="pmai:CF386_06690"/>
<evidence type="ECO:0000256" key="2">
    <source>
        <dbReference type="ARBA" id="ARBA00008055"/>
    </source>
</evidence>
<dbReference type="Gene3D" id="3.20.20.70">
    <property type="entry name" value="Aldolase class I"/>
    <property type="match status" value="1"/>
</dbReference>
<dbReference type="Pfam" id="PF00490">
    <property type="entry name" value="ALAD"/>
    <property type="match status" value="1"/>
</dbReference>
<dbReference type="GO" id="GO:0005829">
    <property type="term" value="C:cytosol"/>
    <property type="evidence" value="ECO:0007669"/>
    <property type="project" value="TreeGrafter"/>
</dbReference>
<feature type="binding site" evidence="10">
    <location>
        <position position="270"/>
    </location>
    <ligand>
        <name>5-aminolevulinate</name>
        <dbReference type="ChEBI" id="CHEBI:356416"/>
        <label>2</label>
    </ligand>
</feature>
<feature type="binding site" evidence="11">
    <location>
        <position position="126"/>
    </location>
    <ligand>
        <name>Zn(2+)</name>
        <dbReference type="ChEBI" id="CHEBI:29105"/>
        <note>catalytic</note>
    </ligand>
</feature>
<feature type="active site" description="Schiff-base intermediate with substrate" evidence="9">
    <location>
        <position position="192"/>
    </location>
</feature>
<dbReference type="PROSITE" id="PS00169">
    <property type="entry name" value="D_ALA_DEHYDRATASE"/>
    <property type="match status" value="1"/>
</dbReference>
<name>A0A220VE79_9GAMM</name>
<comment type="similarity">
    <text evidence="2 14">Belongs to the ALAD family.</text>
</comment>
<dbReference type="PRINTS" id="PR00144">
    <property type="entry name" value="DALDHYDRTASE"/>
</dbReference>
<dbReference type="SUPFAM" id="SSF51569">
    <property type="entry name" value="Aldolase"/>
    <property type="match status" value="1"/>
</dbReference>
<keyword evidence="6 13" id="KW-0456">Lyase</keyword>
<dbReference type="PIRSF" id="PIRSF001415">
    <property type="entry name" value="Porphbilin_synth"/>
    <property type="match status" value="1"/>
</dbReference>
<dbReference type="RefSeq" id="WP_089073612.1">
    <property type="nucleotide sequence ID" value="NZ_CBCSAM010000001.1"/>
</dbReference>
<evidence type="ECO:0000256" key="12">
    <source>
        <dbReference type="PIRSR" id="PIRSR001415-5"/>
    </source>
</evidence>
<evidence type="ECO:0000256" key="14">
    <source>
        <dbReference type="RuleBase" id="RU004161"/>
    </source>
</evidence>
<evidence type="ECO:0000256" key="1">
    <source>
        <dbReference type="ARBA" id="ARBA00004694"/>
    </source>
</evidence>
<dbReference type="InterPro" id="IPR030656">
    <property type="entry name" value="ALAD_AS"/>
</dbReference>
<dbReference type="AlphaFoldDB" id="A0A220VE79"/>
<dbReference type="EMBL" id="CP022355">
    <property type="protein sequence ID" value="ASK78704.1"/>
    <property type="molecule type" value="Genomic_DNA"/>
</dbReference>
<protein>
    <recommendedName>
        <fullName evidence="4 13">Delta-aminolevulinic acid dehydratase</fullName>
        <ecNumber evidence="3 13">4.2.1.24</ecNumber>
    </recommendedName>
</protein>
<feature type="binding site" evidence="10">
    <location>
        <position position="202"/>
    </location>
    <ligand>
        <name>5-aminolevulinate</name>
        <dbReference type="ChEBI" id="CHEBI:356416"/>
        <label>1</label>
    </ligand>
</feature>
<dbReference type="NCBIfam" id="NF009923">
    <property type="entry name" value="PRK13384.1"/>
    <property type="match status" value="1"/>
</dbReference>
<keyword evidence="11" id="KW-0479">Metal-binding</keyword>
<evidence type="ECO:0000256" key="4">
    <source>
        <dbReference type="ARBA" id="ARBA00020771"/>
    </source>
</evidence>
<evidence type="ECO:0000313" key="15">
    <source>
        <dbReference type="EMBL" id="ASK78704.1"/>
    </source>
</evidence>
<feature type="binding site" evidence="10">
    <location>
        <position position="309"/>
    </location>
    <ligand>
        <name>5-aminolevulinate</name>
        <dbReference type="ChEBI" id="CHEBI:356416"/>
        <label>2</label>
    </ligand>
</feature>
<dbReference type="InterPro" id="IPR001731">
    <property type="entry name" value="ALAD"/>
</dbReference>
<reference evidence="15 16" key="1">
    <citation type="journal article" date="2016" name="Int. J. Syst. Evol. Microbiol.">
        <title>Paraphotobacterium marinum gen. nov., sp. nov., a member of the family Vibrionaceae, isolated from surface seawater.</title>
        <authorList>
            <person name="Huang Z."/>
            <person name="Dong C."/>
            <person name="Shao Z."/>
        </authorList>
    </citation>
    <scope>NUCLEOTIDE SEQUENCE [LARGE SCALE GENOMIC DNA]</scope>
    <source>
        <strain evidence="15 16">NSCS20N07D</strain>
    </source>
</reference>
<dbReference type="Proteomes" id="UP000242175">
    <property type="component" value="Chromosome large"/>
</dbReference>
<keyword evidence="11" id="KW-0862">Zinc</keyword>
<dbReference type="PANTHER" id="PTHR11458">
    <property type="entry name" value="DELTA-AMINOLEVULINIC ACID DEHYDRATASE"/>
    <property type="match status" value="1"/>
</dbReference>
<evidence type="ECO:0000313" key="16">
    <source>
        <dbReference type="Proteomes" id="UP000242175"/>
    </source>
</evidence>
<sequence length="320" mass="36046">MLGMRRLRTSENMRKMVRENSWSLSDLIYPFFVEENISEKVEIKSMPGIYRISERDIADEINELFELGIRYVMPFGVSHHKDSIGNDCMIEEGLLYRIIKKIKTICPEMIVIPDVCFCEYTSHGHCGVLTKDGLVNNQATIENLAKQSIVAARAGADILAPSAMMDFQIKEIRKALDQEGFDHVAILAHAIKYASSFYGPFRSAAGCDLQGDRKTYQMDYANSNEAMREAKLDEMEGADFLMVKPGTPYLDVVQRLKQQTLLPIASYQVSGEYSAIKFASKAGALNEKDVVFESIMGFKRAGASLIVTYFAKQIAIWLKE</sequence>
<evidence type="ECO:0000256" key="5">
    <source>
        <dbReference type="ARBA" id="ARBA00023133"/>
    </source>
</evidence>
<comment type="catalytic activity">
    <reaction evidence="8 13">
        <text>2 5-aminolevulinate = porphobilinogen + 2 H2O + H(+)</text>
        <dbReference type="Rhea" id="RHEA:24064"/>
        <dbReference type="ChEBI" id="CHEBI:15377"/>
        <dbReference type="ChEBI" id="CHEBI:15378"/>
        <dbReference type="ChEBI" id="CHEBI:58126"/>
        <dbReference type="ChEBI" id="CHEBI:356416"/>
        <dbReference type="EC" id="4.2.1.24"/>
    </reaction>
</comment>
<proteinExistence type="inferred from homology"/>
<dbReference type="GO" id="GO:0006782">
    <property type="term" value="P:protoporphyrinogen IX biosynthetic process"/>
    <property type="evidence" value="ECO:0007669"/>
    <property type="project" value="UniProtKB-UniPathway"/>
</dbReference>
<organism evidence="15 16">
    <name type="scientific">Paraphotobacterium marinum</name>
    <dbReference type="NCBI Taxonomy" id="1755811"/>
    <lineage>
        <taxon>Bacteria</taxon>
        <taxon>Pseudomonadati</taxon>
        <taxon>Pseudomonadota</taxon>
        <taxon>Gammaproteobacteria</taxon>
        <taxon>Vibrionales</taxon>
        <taxon>Vibrionaceae</taxon>
        <taxon>Paraphotobacterium</taxon>
    </lineage>
</organism>
<dbReference type="OrthoDB" id="9805001at2"/>
<feature type="binding site" evidence="12">
    <location>
        <position position="229"/>
    </location>
    <ligand>
        <name>Mg(2+)</name>
        <dbReference type="ChEBI" id="CHEBI:18420"/>
    </ligand>
</feature>
<evidence type="ECO:0000256" key="7">
    <source>
        <dbReference type="ARBA" id="ARBA00023244"/>
    </source>
</evidence>
<evidence type="ECO:0000256" key="6">
    <source>
        <dbReference type="ARBA" id="ARBA00023239"/>
    </source>
</evidence>
<dbReference type="CDD" id="cd00384">
    <property type="entry name" value="ALAD_PBGS"/>
    <property type="match status" value="1"/>
</dbReference>
<evidence type="ECO:0000256" key="13">
    <source>
        <dbReference type="RuleBase" id="RU000515"/>
    </source>
</evidence>
<comment type="subunit">
    <text evidence="13">Homooctamer.</text>
</comment>
<feature type="binding site" evidence="11">
    <location>
        <position position="116"/>
    </location>
    <ligand>
        <name>Zn(2+)</name>
        <dbReference type="ChEBI" id="CHEBI:29105"/>
        <note>catalytic</note>
    </ligand>
</feature>
<evidence type="ECO:0000256" key="8">
    <source>
        <dbReference type="ARBA" id="ARBA00047651"/>
    </source>
</evidence>
<dbReference type="GO" id="GO:0008270">
    <property type="term" value="F:zinc ion binding"/>
    <property type="evidence" value="ECO:0007669"/>
    <property type="project" value="TreeGrafter"/>
</dbReference>
<keyword evidence="7 13" id="KW-0627">Porphyrin biosynthesis</keyword>
<dbReference type="FunFam" id="3.20.20.70:FF:000019">
    <property type="entry name" value="Delta-aminolevulinic acid dehydratase"/>
    <property type="match status" value="1"/>
</dbReference>
<dbReference type="PANTHER" id="PTHR11458:SF1">
    <property type="entry name" value="DELTA-AMINOLEVULINIC ACID DEHYDRATASE"/>
    <property type="match status" value="1"/>
</dbReference>
<dbReference type="InterPro" id="IPR013785">
    <property type="entry name" value="Aldolase_TIM"/>
</dbReference>
<gene>
    <name evidence="15" type="ORF">CF386_06690</name>
</gene>
<dbReference type="NCBIfam" id="NF006762">
    <property type="entry name" value="PRK09283.1"/>
    <property type="match status" value="1"/>
</dbReference>
<keyword evidence="16" id="KW-1185">Reference proteome</keyword>
<evidence type="ECO:0000256" key="11">
    <source>
        <dbReference type="PIRSR" id="PIRSR001415-3"/>
    </source>
</evidence>
<evidence type="ECO:0000256" key="10">
    <source>
        <dbReference type="PIRSR" id="PIRSR001415-2"/>
    </source>
</evidence>
<evidence type="ECO:0000256" key="9">
    <source>
        <dbReference type="PIRSR" id="PIRSR001415-1"/>
    </source>
</evidence>
<feature type="active site" description="Schiff-base intermediate with substrate" evidence="9">
    <location>
        <position position="244"/>
    </location>
</feature>
<evidence type="ECO:0000256" key="3">
    <source>
        <dbReference type="ARBA" id="ARBA00012053"/>
    </source>
</evidence>
<dbReference type="UniPathway" id="UPA00251">
    <property type="reaction ID" value="UER00318"/>
</dbReference>
<dbReference type="GO" id="GO:0004655">
    <property type="term" value="F:porphobilinogen synthase activity"/>
    <property type="evidence" value="ECO:0007669"/>
    <property type="project" value="UniProtKB-EC"/>
</dbReference>
<feature type="binding site" evidence="10">
    <location>
        <position position="213"/>
    </location>
    <ligand>
        <name>5-aminolevulinate</name>
        <dbReference type="ChEBI" id="CHEBI:356416"/>
        <label>1</label>
    </ligand>
</feature>
<accession>A0A220VE79</accession>
<comment type="pathway">
    <text evidence="1">Porphyrin-containing compound metabolism; protoporphyrin-IX biosynthesis; coproporphyrinogen-III from 5-aminolevulinate: step 1/4.</text>
</comment>